<accession>A0ABN9VJE9</accession>
<feature type="compositionally biased region" description="Polar residues" evidence="1">
    <location>
        <begin position="132"/>
        <end position="141"/>
    </location>
</feature>
<evidence type="ECO:0000313" key="3">
    <source>
        <dbReference type="Proteomes" id="UP001189429"/>
    </source>
</evidence>
<sequence length="303" mass="32162">AVLKRAQGLAGMEGSGKGAGRGAGGGRPPAAGSKREQRLETQLAELTRKFDQLTSSWRSSAQQGGANGTGAGGAAAADGESGGEDPLRAEAALLEQAIAACKGDPAAAAKKLLEEQLKSIRGKIEAKKPDLTQHNGASGQHANIGDDVSACQQRLDKLQQEKEKLEEKRAAAEVERAELQRQLVASLPLGEAPVLDPFGVPQELLDGKAEIKNMLESDAFKKFAALYRSRPQVPHRPHGDERPAASDGVGGSDQQPVPMDEFDDLFEDSVGAEQFWDKHKGDKRAILDALLGARAKRPKMQQL</sequence>
<feature type="region of interest" description="Disordered" evidence="1">
    <location>
        <begin position="228"/>
        <end position="264"/>
    </location>
</feature>
<feature type="region of interest" description="Disordered" evidence="1">
    <location>
        <begin position="1"/>
        <end position="88"/>
    </location>
</feature>
<reference evidence="2" key="1">
    <citation type="submission" date="2023-10" db="EMBL/GenBank/DDBJ databases">
        <authorList>
            <person name="Chen Y."/>
            <person name="Shah S."/>
            <person name="Dougan E. K."/>
            <person name="Thang M."/>
            <person name="Chan C."/>
        </authorList>
    </citation>
    <scope>NUCLEOTIDE SEQUENCE [LARGE SCALE GENOMIC DNA]</scope>
</reference>
<gene>
    <name evidence="2" type="ORF">PCOR1329_LOCUS57936</name>
</gene>
<name>A0ABN9VJE9_9DINO</name>
<feature type="region of interest" description="Disordered" evidence="1">
    <location>
        <begin position="124"/>
        <end position="145"/>
    </location>
</feature>
<comment type="caution">
    <text evidence="2">The sequence shown here is derived from an EMBL/GenBank/DDBJ whole genome shotgun (WGS) entry which is preliminary data.</text>
</comment>
<evidence type="ECO:0000256" key="1">
    <source>
        <dbReference type="SAM" id="MobiDB-lite"/>
    </source>
</evidence>
<dbReference type="Proteomes" id="UP001189429">
    <property type="component" value="Unassembled WGS sequence"/>
</dbReference>
<proteinExistence type="predicted"/>
<organism evidence="2 3">
    <name type="scientific">Prorocentrum cordatum</name>
    <dbReference type="NCBI Taxonomy" id="2364126"/>
    <lineage>
        <taxon>Eukaryota</taxon>
        <taxon>Sar</taxon>
        <taxon>Alveolata</taxon>
        <taxon>Dinophyceae</taxon>
        <taxon>Prorocentrales</taxon>
        <taxon>Prorocentraceae</taxon>
        <taxon>Prorocentrum</taxon>
    </lineage>
</organism>
<keyword evidence="3" id="KW-1185">Reference proteome</keyword>
<protein>
    <submittedName>
        <fullName evidence="2">Uncharacterized protein</fullName>
    </submittedName>
</protein>
<feature type="compositionally biased region" description="Gly residues" evidence="1">
    <location>
        <begin position="11"/>
        <end position="27"/>
    </location>
</feature>
<evidence type="ECO:0000313" key="2">
    <source>
        <dbReference type="EMBL" id="CAK0872488.1"/>
    </source>
</evidence>
<feature type="non-terminal residue" evidence="2">
    <location>
        <position position="1"/>
    </location>
</feature>
<dbReference type="EMBL" id="CAUYUJ010017171">
    <property type="protein sequence ID" value="CAK0872488.1"/>
    <property type="molecule type" value="Genomic_DNA"/>
</dbReference>